<dbReference type="GO" id="GO:0003677">
    <property type="term" value="F:DNA binding"/>
    <property type="evidence" value="ECO:0007669"/>
    <property type="project" value="UniProtKB-KW"/>
</dbReference>
<proteinExistence type="predicted"/>
<gene>
    <name evidence="2" type="ORF">HNR21_005179</name>
</gene>
<dbReference type="AlphaFoldDB" id="A0A7W3N2H1"/>
<dbReference type="Pfam" id="PF03551">
    <property type="entry name" value="PadR"/>
    <property type="match status" value="1"/>
</dbReference>
<evidence type="ECO:0000313" key="2">
    <source>
        <dbReference type="EMBL" id="MBA9006297.1"/>
    </source>
</evidence>
<protein>
    <submittedName>
        <fullName evidence="2">DNA-binding PadR family transcriptional regulator</fullName>
    </submittedName>
</protein>
<dbReference type="SUPFAM" id="SSF46785">
    <property type="entry name" value="Winged helix' DNA-binding domain"/>
    <property type="match status" value="1"/>
</dbReference>
<sequence length="68" mass="7167">MTAACTATGAGTLCAALDRLTRDGLVATEREEAVEGRLRRYYAISDEGRRRLAAEVAAARLRLAGGTA</sequence>
<accession>A0A7W3N2H1</accession>
<keyword evidence="3" id="KW-1185">Reference proteome</keyword>
<organism evidence="2 3">
    <name type="scientific">Thermomonospora cellulosilytica</name>
    <dbReference type="NCBI Taxonomy" id="1411118"/>
    <lineage>
        <taxon>Bacteria</taxon>
        <taxon>Bacillati</taxon>
        <taxon>Actinomycetota</taxon>
        <taxon>Actinomycetes</taxon>
        <taxon>Streptosporangiales</taxon>
        <taxon>Thermomonosporaceae</taxon>
        <taxon>Thermomonospora</taxon>
    </lineage>
</organism>
<dbReference type="InterPro" id="IPR036388">
    <property type="entry name" value="WH-like_DNA-bd_sf"/>
</dbReference>
<reference evidence="2 3" key="1">
    <citation type="submission" date="2020-08" db="EMBL/GenBank/DDBJ databases">
        <title>Sequencing the genomes of 1000 actinobacteria strains.</title>
        <authorList>
            <person name="Klenk H.-P."/>
        </authorList>
    </citation>
    <scope>NUCLEOTIDE SEQUENCE [LARGE SCALE GENOMIC DNA]</scope>
    <source>
        <strain evidence="2 3">DSM 45823</strain>
    </source>
</reference>
<dbReference type="RefSeq" id="WP_182707247.1">
    <property type="nucleotide sequence ID" value="NZ_JACJII010000001.1"/>
</dbReference>
<dbReference type="EMBL" id="JACJII010000001">
    <property type="protein sequence ID" value="MBA9006297.1"/>
    <property type="molecule type" value="Genomic_DNA"/>
</dbReference>
<dbReference type="InterPro" id="IPR005149">
    <property type="entry name" value="Tscrpt_reg_PadR_N"/>
</dbReference>
<name>A0A7W3N2H1_9ACTN</name>
<evidence type="ECO:0000313" key="3">
    <source>
        <dbReference type="Proteomes" id="UP000539313"/>
    </source>
</evidence>
<keyword evidence="2" id="KW-0238">DNA-binding</keyword>
<dbReference type="Proteomes" id="UP000539313">
    <property type="component" value="Unassembled WGS sequence"/>
</dbReference>
<evidence type="ECO:0000259" key="1">
    <source>
        <dbReference type="Pfam" id="PF03551"/>
    </source>
</evidence>
<dbReference type="InterPro" id="IPR036390">
    <property type="entry name" value="WH_DNA-bd_sf"/>
</dbReference>
<comment type="caution">
    <text evidence="2">The sequence shown here is derived from an EMBL/GenBank/DDBJ whole genome shotgun (WGS) entry which is preliminary data.</text>
</comment>
<feature type="domain" description="Transcription regulator PadR N-terminal" evidence="1">
    <location>
        <begin position="7"/>
        <end position="53"/>
    </location>
</feature>
<dbReference type="Gene3D" id="1.10.10.10">
    <property type="entry name" value="Winged helix-like DNA-binding domain superfamily/Winged helix DNA-binding domain"/>
    <property type="match status" value="1"/>
</dbReference>